<organism evidence="2 3">
    <name type="scientific">Azospira inquinata</name>
    <dbReference type="NCBI Taxonomy" id="2785627"/>
    <lineage>
        <taxon>Bacteria</taxon>
        <taxon>Pseudomonadati</taxon>
        <taxon>Pseudomonadota</taxon>
        <taxon>Betaproteobacteria</taxon>
        <taxon>Rhodocyclales</taxon>
        <taxon>Rhodocyclaceae</taxon>
        <taxon>Azospira</taxon>
    </lineage>
</organism>
<dbReference type="InterPro" id="IPR012902">
    <property type="entry name" value="N_methyl_site"/>
</dbReference>
<evidence type="ECO:0000256" key="1">
    <source>
        <dbReference type="SAM" id="Phobius"/>
    </source>
</evidence>
<dbReference type="PROSITE" id="PS00409">
    <property type="entry name" value="PROKAR_NTER_METHYL"/>
    <property type="match status" value="1"/>
</dbReference>
<dbReference type="EMBL" id="CP064782">
    <property type="protein sequence ID" value="QWT49915.1"/>
    <property type="molecule type" value="Genomic_DNA"/>
</dbReference>
<feature type="transmembrane region" description="Helical" evidence="1">
    <location>
        <begin position="20"/>
        <end position="41"/>
    </location>
</feature>
<dbReference type="RefSeq" id="WP_216131730.1">
    <property type="nucleotide sequence ID" value="NZ_CP064782.1"/>
</dbReference>
<keyword evidence="1" id="KW-0812">Transmembrane</keyword>
<evidence type="ECO:0000313" key="2">
    <source>
        <dbReference type="EMBL" id="QWT49915.1"/>
    </source>
</evidence>
<keyword evidence="1" id="KW-1133">Transmembrane helix</keyword>
<dbReference type="Pfam" id="PF07963">
    <property type="entry name" value="N_methyl"/>
    <property type="match status" value="1"/>
</dbReference>
<dbReference type="Proteomes" id="UP000683428">
    <property type="component" value="Chromosome"/>
</dbReference>
<proteinExistence type="predicted"/>
<keyword evidence="3" id="KW-1185">Reference proteome</keyword>
<dbReference type="KEGG" id="aiq:Azoinq_04740"/>
<protein>
    <submittedName>
        <fullName evidence="2">Type II secretion system protein</fullName>
    </submittedName>
</protein>
<accession>A0A975SP34</accession>
<gene>
    <name evidence="2" type="ORF">Azoinq_04740</name>
</gene>
<evidence type="ECO:0000313" key="3">
    <source>
        <dbReference type="Proteomes" id="UP000683428"/>
    </source>
</evidence>
<keyword evidence="1" id="KW-0472">Membrane</keyword>
<dbReference type="AlphaFoldDB" id="A0A975SP34"/>
<dbReference type="NCBIfam" id="TIGR02532">
    <property type="entry name" value="IV_pilin_GFxxxE"/>
    <property type="match status" value="1"/>
</dbReference>
<reference evidence="2" key="1">
    <citation type="submission" date="2020-11" db="EMBL/GenBank/DDBJ databases">
        <title>Azospira inquinata sp. nov.</title>
        <authorList>
            <person name="Moe W.M."/>
            <person name="Mikes M.C."/>
        </authorList>
    </citation>
    <scope>NUCLEOTIDE SEQUENCE</scope>
    <source>
        <strain evidence="2">Azo-3</strain>
    </source>
</reference>
<sequence length="289" mass="30039">MNTPLQPILRQGGFTLVEAIVSMVVMGILVAIVATVMRLPFVTYMDSSRRADMTDVADTALRRLSRDVHLALPNSLRVTQAGGVNTIEFIMTSGGGRYRDMGDGQAGNPLDFTNTAATSFDVVGPMPQGMAVGDSIVVFNIGDNPGNAYAGTNRAAISKIAGNTVTLSANPFAAQSPPLPSPNSRFQVVPASQQAVAYTCPAAISNGACPQSNGGKLMRYWKYGFSGQTGAGSSAMVADHITCSVNYTNNPGATRSGLLSITLNVSSAAGQGGGDCVSLFREIHVDNTP</sequence>
<name>A0A975SP34_9RHOO</name>